<evidence type="ECO:0000256" key="1">
    <source>
        <dbReference type="SAM" id="MobiDB-lite"/>
    </source>
</evidence>
<feature type="compositionally biased region" description="Basic and acidic residues" evidence="1">
    <location>
        <begin position="87"/>
        <end position="103"/>
    </location>
</feature>
<dbReference type="AlphaFoldDB" id="A0A161W9E6"/>
<name>A0A161W9E6_9PEZI</name>
<dbReference type="EMBL" id="LFIV01000129">
    <property type="protein sequence ID" value="KZL68103.1"/>
    <property type="molecule type" value="Genomic_DNA"/>
</dbReference>
<feature type="region of interest" description="Disordered" evidence="1">
    <location>
        <begin position="1"/>
        <end position="103"/>
    </location>
</feature>
<accession>A0A161W9E6</accession>
<feature type="compositionally biased region" description="Polar residues" evidence="1">
    <location>
        <begin position="1"/>
        <end position="17"/>
    </location>
</feature>
<gene>
    <name evidence="2" type="ORF">CT0861_01221</name>
</gene>
<sequence>LTLTTTQSKFIMSSNEAPTGEVKDNEYVSRQGDRQPISVVDDDAKVEDPIDTETADSDAQLARDDEEAIDKSNILKERTRGAQPAGEYREPGDTEGLEDKRLE</sequence>
<feature type="non-terminal residue" evidence="2">
    <location>
        <position position="1"/>
    </location>
</feature>
<comment type="caution">
    <text evidence="2">The sequence shown here is derived from an EMBL/GenBank/DDBJ whole genome shotgun (WGS) entry which is preliminary data.</text>
</comment>
<keyword evidence="3" id="KW-1185">Reference proteome</keyword>
<reference evidence="2 3" key="1">
    <citation type="submission" date="2015-06" db="EMBL/GenBank/DDBJ databases">
        <title>Survival trade-offs in plant roots during colonization by closely related pathogenic and mutualistic fungi.</title>
        <authorList>
            <person name="Hacquard S."/>
            <person name="Kracher B."/>
            <person name="Hiruma K."/>
            <person name="Weinman A."/>
            <person name="Muench P."/>
            <person name="Garrido Oter R."/>
            <person name="Ver Loren van Themaat E."/>
            <person name="Dallerey J.-F."/>
            <person name="Damm U."/>
            <person name="Henrissat B."/>
            <person name="Lespinet O."/>
            <person name="Thon M."/>
            <person name="Kemen E."/>
            <person name="McHardy A.C."/>
            <person name="Schulze-Lefert P."/>
            <person name="O'Connell R.J."/>
        </authorList>
    </citation>
    <scope>NUCLEOTIDE SEQUENCE [LARGE SCALE GENOMIC DNA]</scope>
    <source>
        <strain evidence="2 3">0861</strain>
    </source>
</reference>
<protein>
    <submittedName>
        <fullName evidence="2">Uncharacterized protein</fullName>
    </submittedName>
</protein>
<evidence type="ECO:0000313" key="3">
    <source>
        <dbReference type="Proteomes" id="UP000076552"/>
    </source>
</evidence>
<feature type="compositionally biased region" description="Basic and acidic residues" evidence="1">
    <location>
        <begin position="21"/>
        <end position="33"/>
    </location>
</feature>
<proteinExistence type="predicted"/>
<evidence type="ECO:0000313" key="2">
    <source>
        <dbReference type="EMBL" id="KZL68103.1"/>
    </source>
</evidence>
<organism evidence="2 3">
    <name type="scientific">Colletotrichum tofieldiae</name>
    <dbReference type="NCBI Taxonomy" id="708197"/>
    <lineage>
        <taxon>Eukaryota</taxon>
        <taxon>Fungi</taxon>
        <taxon>Dikarya</taxon>
        <taxon>Ascomycota</taxon>
        <taxon>Pezizomycotina</taxon>
        <taxon>Sordariomycetes</taxon>
        <taxon>Hypocreomycetidae</taxon>
        <taxon>Glomerellales</taxon>
        <taxon>Glomerellaceae</taxon>
        <taxon>Colletotrichum</taxon>
        <taxon>Colletotrichum spaethianum species complex</taxon>
    </lineage>
</organism>
<feature type="compositionally biased region" description="Basic and acidic residues" evidence="1">
    <location>
        <begin position="69"/>
        <end position="80"/>
    </location>
</feature>
<dbReference type="Proteomes" id="UP000076552">
    <property type="component" value="Unassembled WGS sequence"/>
</dbReference>